<evidence type="ECO:0000256" key="6">
    <source>
        <dbReference type="ARBA" id="ARBA00023128"/>
    </source>
</evidence>
<evidence type="ECO:0000256" key="3">
    <source>
        <dbReference type="ARBA" id="ARBA00011814"/>
    </source>
</evidence>
<dbReference type="PANTHER" id="PTHR12901">
    <property type="entry name" value="SPERM PROTEIN HOMOLOG"/>
    <property type="match status" value="1"/>
</dbReference>
<dbReference type="SUPFAM" id="SSF55961">
    <property type="entry name" value="Bet v1-like"/>
    <property type="match status" value="1"/>
</dbReference>
<dbReference type="GO" id="GO:0005743">
    <property type="term" value="C:mitochondrial inner membrane"/>
    <property type="evidence" value="ECO:0007669"/>
    <property type="project" value="UniProtKB-SubCell"/>
</dbReference>
<dbReference type="InterPro" id="IPR044996">
    <property type="entry name" value="COQ10-like"/>
</dbReference>
<dbReference type="GO" id="GO:0045333">
    <property type="term" value="P:cellular respiration"/>
    <property type="evidence" value="ECO:0007669"/>
    <property type="project" value="InterPro"/>
</dbReference>
<comment type="subcellular location">
    <subcellularLocation>
        <location evidence="1">Mitochondrion inner membrane</location>
        <topology evidence="1">Peripheral membrane protein</topology>
        <orientation evidence="1">Matrix side</orientation>
    </subcellularLocation>
</comment>
<name>A0A3B3R4V3_9TELE</name>
<dbReference type="InterPro" id="IPR005031">
    <property type="entry name" value="COQ10_START"/>
</dbReference>
<dbReference type="GO" id="GO:0048039">
    <property type="term" value="F:ubiquinone binding"/>
    <property type="evidence" value="ECO:0007669"/>
    <property type="project" value="InterPro"/>
</dbReference>
<dbReference type="GeneTree" id="ENSGT00940000155367"/>
<keyword evidence="12" id="KW-1185">Reference proteome</keyword>
<dbReference type="CTD" id="80219"/>
<dbReference type="Gene3D" id="3.30.530.20">
    <property type="match status" value="1"/>
</dbReference>
<dbReference type="KEGG" id="pki:111840688"/>
<reference evidence="11" key="1">
    <citation type="submission" date="2025-08" db="UniProtKB">
        <authorList>
            <consortium name="Ensembl"/>
        </authorList>
    </citation>
    <scope>IDENTIFICATION</scope>
</reference>
<keyword evidence="4" id="KW-0999">Mitochondrion inner membrane</keyword>
<evidence type="ECO:0000256" key="9">
    <source>
        <dbReference type="ARBA" id="ARBA00039620"/>
    </source>
</evidence>
<evidence type="ECO:0000313" key="12">
    <source>
        <dbReference type="Proteomes" id="UP000261540"/>
    </source>
</evidence>
<comment type="function">
    <text evidence="8">Required for the function of coenzyme Q in the respiratory chain. May serve as a chaperone or may be involved in the transport of Q6 from its site of synthesis to the catalytic sites of the respiratory complexes.</text>
</comment>
<dbReference type="AlphaFoldDB" id="A0A3B3R4V3"/>
<keyword evidence="6" id="KW-0496">Mitochondrion</keyword>
<sequence>MARGSRNLRRALAQCITQLPVTATRETPRRNAVKHLSSCGILMTRGLPLLRVALRPPLPPHTRSLFNLAASFNKRKEYSERRIIGYSMQEMYDVVAGVEDYLHFVPWCKHSDVIFRRSGFCKAKLEVGFPPLVERYTSLVTMVRPHLVKASCSDGKLFSHLETVWRFSPGLPGYPRTCTLDFAISFEFRSLLHSQLATVFFDEVVKQMVSAFERRAYELYGAETCIPRELMFHEVHHT</sequence>
<evidence type="ECO:0000256" key="4">
    <source>
        <dbReference type="ARBA" id="ARBA00022792"/>
    </source>
</evidence>
<evidence type="ECO:0000256" key="5">
    <source>
        <dbReference type="ARBA" id="ARBA00022946"/>
    </source>
</evidence>
<protein>
    <recommendedName>
        <fullName evidence="9">Coenzyme Q-binding protein COQ10 homolog B, mitochondrial</fullName>
    </recommendedName>
</protein>
<dbReference type="PANTHER" id="PTHR12901:SF9">
    <property type="entry name" value="COENZYME Q-BINDING PROTEIN COQ10 HOMOLOG B, MITOCHONDRIAL"/>
    <property type="match status" value="1"/>
</dbReference>
<dbReference type="FunFam" id="3.30.530.20:FF:000002">
    <property type="entry name" value="Coenzyme Q-binding protein COQ10 homolog, mitochondrial"/>
    <property type="match status" value="1"/>
</dbReference>
<dbReference type="RefSeq" id="XP_023661537.1">
    <property type="nucleotide sequence ID" value="XM_023805769.2"/>
</dbReference>
<proteinExistence type="inferred from homology"/>
<evidence type="ECO:0000256" key="1">
    <source>
        <dbReference type="ARBA" id="ARBA00004443"/>
    </source>
</evidence>
<keyword evidence="5" id="KW-0809">Transit peptide</keyword>
<keyword evidence="7" id="KW-0472">Membrane</keyword>
<reference evidence="11" key="2">
    <citation type="submission" date="2025-09" db="UniProtKB">
        <authorList>
            <consortium name="Ensembl"/>
        </authorList>
    </citation>
    <scope>IDENTIFICATION</scope>
</reference>
<comment type="similarity">
    <text evidence="2">Belongs to the COQ10 family.</text>
</comment>
<evidence type="ECO:0000313" key="11">
    <source>
        <dbReference type="Ensembl" id="ENSPKIP00000013214.1"/>
    </source>
</evidence>
<dbReference type="GeneID" id="111840688"/>
<comment type="subunit">
    <text evidence="3">Interacts with coenzyme Q.</text>
</comment>
<dbReference type="Proteomes" id="UP000261540">
    <property type="component" value="Unplaced"/>
</dbReference>
<evidence type="ECO:0000256" key="7">
    <source>
        <dbReference type="ARBA" id="ARBA00023136"/>
    </source>
</evidence>
<evidence type="ECO:0000259" key="10">
    <source>
        <dbReference type="Pfam" id="PF03364"/>
    </source>
</evidence>
<dbReference type="CDD" id="cd07813">
    <property type="entry name" value="COQ10p_like"/>
    <property type="match status" value="1"/>
</dbReference>
<dbReference type="OrthoDB" id="292693at2759"/>
<dbReference type="Pfam" id="PF03364">
    <property type="entry name" value="Polyketide_cyc"/>
    <property type="match status" value="1"/>
</dbReference>
<dbReference type="Ensembl" id="ENSPKIT00000037631.1">
    <property type="protein sequence ID" value="ENSPKIP00000013214.1"/>
    <property type="gene ID" value="ENSPKIG00000000731.1"/>
</dbReference>
<dbReference type="STRING" id="1676925.ENSPKIP00000013214"/>
<organism evidence="11 12">
    <name type="scientific">Paramormyrops kingsleyae</name>
    <dbReference type="NCBI Taxonomy" id="1676925"/>
    <lineage>
        <taxon>Eukaryota</taxon>
        <taxon>Metazoa</taxon>
        <taxon>Chordata</taxon>
        <taxon>Craniata</taxon>
        <taxon>Vertebrata</taxon>
        <taxon>Euteleostomi</taxon>
        <taxon>Actinopterygii</taxon>
        <taxon>Neopterygii</taxon>
        <taxon>Teleostei</taxon>
        <taxon>Osteoglossocephala</taxon>
        <taxon>Osteoglossomorpha</taxon>
        <taxon>Osteoglossiformes</taxon>
        <taxon>Mormyridae</taxon>
        <taxon>Paramormyrops</taxon>
    </lineage>
</organism>
<evidence type="ECO:0000256" key="8">
    <source>
        <dbReference type="ARBA" id="ARBA00024947"/>
    </source>
</evidence>
<accession>A0A3B3R4V3</accession>
<evidence type="ECO:0000256" key="2">
    <source>
        <dbReference type="ARBA" id="ARBA00006885"/>
    </source>
</evidence>
<dbReference type="InterPro" id="IPR023393">
    <property type="entry name" value="START-like_dom_sf"/>
</dbReference>
<feature type="domain" description="Coenzyme Q-binding protein COQ10 START" evidence="10">
    <location>
        <begin position="84"/>
        <end position="213"/>
    </location>
</feature>